<gene>
    <name evidence="3" type="ORF">GC106_47640</name>
</gene>
<feature type="transmembrane region" description="Helical" evidence="1">
    <location>
        <begin position="123"/>
        <end position="144"/>
    </location>
</feature>
<accession>A0ABX2F845</accession>
<comment type="caution">
    <text evidence="3">The sequence shown here is derived from an EMBL/GenBank/DDBJ whole genome shotgun (WGS) entry which is preliminary data.</text>
</comment>
<dbReference type="InterPro" id="IPR002656">
    <property type="entry name" value="Acyl_transf_3_dom"/>
</dbReference>
<evidence type="ECO:0000259" key="2">
    <source>
        <dbReference type="Pfam" id="PF01757"/>
    </source>
</evidence>
<organism evidence="3 4">
    <name type="scientific">Kibdelosporangium persicum</name>
    <dbReference type="NCBI Taxonomy" id="2698649"/>
    <lineage>
        <taxon>Bacteria</taxon>
        <taxon>Bacillati</taxon>
        <taxon>Actinomycetota</taxon>
        <taxon>Actinomycetes</taxon>
        <taxon>Pseudonocardiales</taxon>
        <taxon>Pseudonocardiaceae</taxon>
        <taxon>Kibdelosporangium</taxon>
    </lineage>
</organism>
<dbReference type="Pfam" id="PF01757">
    <property type="entry name" value="Acyl_transf_3"/>
    <property type="match status" value="1"/>
</dbReference>
<feature type="transmembrane region" description="Helical" evidence="1">
    <location>
        <begin position="63"/>
        <end position="83"/>
    </location>
</feature>
<evidence type="ECO:0000256" key="1">
    <source>
        <dbReference type="SAM" id="Phobius"/>
    </source>
</evidence>
<keyword evidence="1" id="KW-0472">Membrane</keyword>
<dbReference type="EMBL" id="JAAATY010000015">
    <property type="protein sequence ID" value="NRN67524.1"/>
    <property type="molecule type" value="Genomic_DNA"/>
</dbReference>
<keyword evidence="3" id="KW-0012">Acyltransferase</keyword>
<keyword evidence="3" id="KW-0808">Transferase</keyword>
<keyword evidence="1" id="KW-1133">Transmembrane helix</keyword>
<keyword evidence="4" id="KW-1185">Reference proteome</keyword>
<feature type="transmembrane region" description="Helical" evidence="1">
    <location>
        <begin position="156"/>
        <end position="184"/>
    </location>
</feature>
<proteinExistence type="predicted"/>
<feature type="transmembrane region" description="Helical" evidence="1">
    <location>
        <begin position="196"/>
        <end position="214"/>
    </location>
</feature>
<dbReference type="Proteomes" id="UP000763557">
    <property type="component" value="Unassembled WGS sequence"/>
</dbReference>
<protein>
    <submittedName>
        <fullName evidence="3">Acyltransferase</fullName>
    </submittedName>
</protein>
<feature type="domain" description="Acyltransferase 3" evidence="2">
    <location>
        <begin position="20"/>
        <end position="327"/>
    </location>
</feature>
<dbReference type="GO" id="GO:0016746">
    <property type="term" value="F:acyltransferase activity"/>
    <property type="evidence" value="ECO:0007669"/>
    <property type="project" value="UniProtKB-KW"/>
</dbReference>
<keyword evidence="1" id="KW-0812">Transmembrane</keyword>
<evidence type="ECO:0000313" key="4">
    <source>
        <dbReference type="Proteomes" id="UP000763557"/>
    </source>
</evidence>
<evidence type="ECO:0000313" key="3">
    <source>
        <dbReference type="EMBL" id="NRN67524.1"/>
    </source>
</evidence>
<feature type="transmembrane region" description="Helical" evidence="1">
    <location>
        <begin position="95"/>
        <end position="117"/>
    </location>
</feature>
<sequence length="337" mass="35920">MSGFTPLSHNLVMPGRDPTIDSVRAVAVVGVIAGHWLVTALVSGPAGLTVDSPLRHMPDLAPLSWVLQTLGLFFFAGGFAAARSKTGLWHKLTRLAVPVAVLLAAWALIIVVSGMPGETSKTVIHLVTSPLWFLGVYVVLQALTPAMSWLDGKLRAWALTIPVVLTVVGELTVNEITVITVWWAPWQAGILAARAGLRWGLPLLLGGALAYFLLVRYAGYPVSAVGGTGEARSNLAPPSPAALALAAAQVGAASLTVRRANSRLTRWINDRALMLFLVHQSALLIVVLTAQAFGVVPGLHTSPDDPMWPLLRLAWLPVFTATLFVLCTVPFGRTRNH</sequence>
<name>A0ABX2F845_9PSEU</name>
<feature type="transmembrane region" description="Helical" evidence="1">
    <location>
        <begin position="23"/>
        <end position="43"/>
    </location>
</feature>
<feature type="transmembrane region" description="Helical" evidence="1">
    <location>
        <begin position="272"/>
        <end position="293"/>
    </location>
</feature>
<reference evidence="3 4" key="1">
    <citation type="submission" date="2020-01" db="EMBL/GenBank/DDBJ databases">
        <title>Kibdelosporangium persica a novel Actinomycetes from a hot desert in Iran.</title>
        <authorList>
            <person name="Safaei N."/>
            <person name="Zaburannyi N."/>
            <person name="Mueller R."/>
            <person name="Wink J."/>
        </authorList>
    </citation>
    <scope>NUCLEOTIDE SEQUENCE [LARGE SCALE GENOMIC DNA]</scope>
    <source>
        <strain evidence="3 4">4NS15</strain>
    </source>
</reference>
<feature type="transmembrane region" description="Helical" evidence="1">
    <location>
        <begin position="313"/>
        <end position="332"/>
    </location>
</feature>